<dbReference type="InterPro" id="IPR006121">
    <property type="entry name" value="HMA_dom"/>
</dbReference>
<dbReference type="GO" id="GO:0055070">
    <property type="term" value="P:copper ion homeostasis"/>
    <property type="evidence" value="ECO:0007669"/>
    <property type="project" value="TreeGrafter"/>
</dbReference>
<evidence type="ECO:0000256" key="17">
    <source>
        <dbReference type="RuleBase" id="RU362081"/>
    </source>
</evidence>
<dbReference type="InterPro" id="IPR008250">
    <property type="entry name" value="ATPase_P-typ_transduc_dom_A_sf"/>
</dbReference>
<dbReference type="Pfam" id="PF00122">
    <property type="entry name" value="E1-E2_ATPase"/>
    <property type="match status" value="1"/>
</dbReference>
<dbReference type="Gene3D" id="3.30.70.100">
    <property type="match status" value="2"/>
</dbReference>
<keyword evidence="7 17" id="KW-0479">Metal-binding</keyword>
<sequence length="890" mass="96408">MVHEVMEPETQTRKDAADEQPLLEMTVGITGMTCSACAARIEKGLQKTEGVVDPTVNLALEKATFKLRPDEATPEKIEGLIHALGYGTVKESVKLMLSGPTLNDEALKNKLEDAYRTIPGVTYAEVNVVTETVTVTFYPEMVDRKDLIKVAERFGFQSAFLEDDKAASPRAKEAKSRLRRLILSALLTFPLAWTMVAHLFPGGDALVPGFLMNPWVQLLLATPVQFYIGGIFYRGAYRNLMNKNANMDVLVALGTSAAYGYSLYLTLWEYAFKGRPVDLYFETSAVLITLILLGKTLEARAKHQTSQAIEHLLGRQAKTARVLQKTGELSGGEEIAEEKLIPLEQVNVGDLLKVMPGEIIPVDGVLVEGETTVDESMLTGEVLPVHRQVGDRLVGATVNGEGIIIMRAERVGRDTVLASIVQAVERAQGEKAPIQRVADRVSQVFVPTVVLLSLLTFVFWYFIGDPGVFARALKNMISVLVISCPCALGLATPTSIMAGTGRAAEVGILFRGGGALEALAQAKIVALDKTGTLTTGRPTLEGIYPLVRAEDVPDRERGVRETGLDVEGIHPREGSSLEDALEKKRAEALALAYALEKGSTHPLALAIIWAYEDADGDKKENAASPPLLKRVKHIPGRGVEAKLEGERVALGAPWWLLPEGAEEEAQQAWHVEVEAGRYVPYQDFLQTAFAPGKTVVVLSRGEVPLALFVLADTIKDGAAWAIRELKAQGMKLVLLTGDNPRAAAYIADQLGIDEVHAQILPEEKVQHIKALKASHPGQKVVMVGDGLNDAPALAQADIGIAMSHGTDSAKEAADITIIGSDLRRLVWAMTVSRKTFANIKQNLFWAFFYNVIGIPVAAMGFLAPWVAGAAMAFSSVSVVTNALRLTRLKL</sequence>
<evidence type="ECO:0000256" key="10">
    <source>
        <dbReference type="ARBA" id="ARBA00022840"/>
    </source>
</evidence>
<keyword evidence="8 17" id="KW-0547">Nucleotide-binding</keyword>
<evidence type="ECO:0000256" key="11">
    <source>
        <dbReference type="ARBA" id="ARBA00022967"/>
    </source>
</evidence>
<dbReference type="InterPro" id="IPR036163">
    <property type="entry name" value="HMA_dom_sf"/>
</dbReference>
<dbReference type="EC" id="7.2.2.8" evidence="3"/>
<dbReference type="Pfam" id="PF00702">
    <property type="entry name" value="Hydrolase"/>
    <property type="match status" value="1"/>
</dbReference>
<dbReference type="PROSITE" id="PS01047">
    <property type="entry name" value="HMA_1"/>
    <property type="match status" value="1"/>
</dbReference>
<dbReference type="GO" id="GO:0005524">
    <property type="term" value="F:ATP binding"/>
    <property type="evidence" value="ECO:0007669"/>
    <property type="project" value="UniProtKB-UniRule"/>
</dbReference>
<protein>
    <recommendedName>
        <fullName evidence="3">P-type Cu(+) transporter</fullName>
        <ecNumber evidence="3">7.2.2.8</ecNumber>
    </recommendedName>
</protein>
<dbReference type="Proteomes" id="UP000244338">
    <property type="component" value="Unassembled WGS sequence"/>
</dbReference>
<dbReference type="SUPFAM" id="SSF81653">
    <property type="entry name" value="Calcium ATPase, transduction domain A"/>
    <property type="match status" value="1"/>
</dbReference>
<dbReference type="GO" id="GO:0043682">
    <property type="term" value="F:P-type divalent copper transporter activity"/>
    <property type="evidence" value="ECO:0007669"/>
    <property type="project" value="TreeGrafter"/>
</dbReference>
<evidence type="ECO:0000256" key="16">
    <source>
        <dbReference type="ARBA" id="ARBA00049289"/>
    </source>
</evidence>
<reference evidence="20" key="1">
    <citation type="journal article" date="2018" name="Sci. Rep.">
        <title>Lignite coal burning seam in the remote Altai Mountains harbors a hydrogen-driven thermophilic microbial community.</title>
        <authorList>
            <person name="Kadnikov V.V."/>
            <person name="Mardanov A.V."/>
            <person name="Ivasenko D.A."/>
            <person name="Antsiferov D.V."/>
            <person name="Beletsky A.V."/>
            <person name="Karnachuk O.V."/>
            <person name="Ravin N.V."/>
        </authorList>
    </citation>
    <scope>NUCLEOTIDE SEQUENCE [LARGE SCALE GENOMIC DNA]</scope>
</reference>
<evidence type="ECO:0000256" key="2">
    <source>
        <dbReference type="ARBA" id="ARBA00006024"/>
    </source>
</evidence>
<dbReference type="PRINTS" id="PR00942">
    <property type="entry name" value="CUATPASEI"/>
</dbReference>
<evidence type="ECO:0000256" key="12">
    <source>
        <dbReference type="ARBA" id="ARBA00022989"/>
    </source>
</evidence>
<dbReference type="GO" id="GO:0005507">
    <property type="term" value="F:copper ion binding"/>
    <property type="evidence" value="ECO:0007669"/>
    <property type="project" value="TreeGrafter"/>
</dbReference>
<dbReference type="InterPro" id="IPR036412">
    <property type="entry name" value="HAD-like_sf"/>
</dbReference>
<dbReference type="FunFam" id="2.70.150.10:FF:000002">
    <property type="entry name" value="Copper-transporting ATPase 1, putative"/>
    <property type="match status" value="1"/>
</dbReference>
<dbReference type="EMBL" id="PEBX01000072">
    <property type="protein sequence ID" value="PTQ55790.1"/>
    <property type="molecule type" value="Genomic_DNA"/>
</dbReference>
<evidence type="ECO:0000313" key="19">
    <source>
        <dbReference type="EMBL" id="PTQ55790.1"/>
    </source>
</evidence>
<keyword evidence="12 17" id="KW-1133">Transmembrane helix</keyword>
<keyword evidence="15 17" id="KW-0472">Membrane</keyword>
<feature type="transmembrane region" description="Helical" evidence="17">
    <location>
        <begin position="181"/>
        <end position="200"/>
    </location>
</feature>
<proteinExistence type="inferred from homology"/>
<dbReference type="GO" id="GO:0005886">
    <property type="term" value="C:plasma membrane"/>
    <property type="evidence" value="ECO:0007669"/>
    <property type="project" value="UniProtKB-SubCell"/>
</dbReference>
<dbReference type="InterPro" id="IPR023298">
    <property type="entry name" value="ATPase_P-typ_TM_dom_sf"/>
</dbReference>
<dbReference type="GO" id="GO:0016887">
    <property type="term" value="F:ATP hydrolysis activity"/>
    <property type="evidence" value="ECO:0007669"/>
    <property type="project" value="InterPro"/>
</dbReference>
<dbReference type="NCBIfam" id="TIGR01525">
    <property type="entry name" value="ATPase-IB_hvy"/>
    <property type="match status" value="1"/>
</dbReference>
<dbReference type="SUPFAM" id="SSF56784">
    <property type="entry name" value="HAD-like"/>
    <property type="match status" value="1"/>
</dbReference>
<organism evidence="19 20">
    <name type="scientific">Candidatus Carbonibacillus altaicus</name>
    <dbReference type="NCBI Taxonomy" id="2163959"/>
    <lineage>
        <taxon>Bacteria</taxon>
        <taxon>Bacillati</taxon>
        <taxon>Bacillota</taxon>
        <taxon>Bacilli</taxon>
        <taxon>Bacillales</taxon>
        <taxon>Candidatus Carbonibacillus</taxon>
    </lineage>
</organism>
<dbReference type="GO" id="GO:0140581">
    <property type="term" value="F:P-type monovalent copper transporter activity"/>
    <property type="evidence" value="ECO:0007669"/>
    <property type="project" value="UniProtKB-EC"/>
</dbReference>
<comment type="catalytic activity">
    <reaction evidence="16">
        <text>Cu(+)(in) + ATP + H2O = Cu(+)(out) + ADP + phosphate + H(+)</text>
        <dbReference type="Rhea" id="RHEA:25792"/>
        <dbReference type="ChEBI" id="CHEBI:15377"/>
        <dbReference type="ChEBI" id="CHEBI:15378"/>
        <dbReference type="ChEBI" id="CHEBI:30616"/>
        <dbReference type="ChEBI" id="CHEBI:43474"/>
        <dbReference type="ChEBI" id="CHEBI:49552"/>
        <dbReference type="ChEBI" id="CHEBI:456216"/>
        <dbReference type="EC" id="7.2.2.8"/>
    </reaction>
</comment>
<feature type="transmembrane region" description="Helical" evidence="17">
    <location>
        <begin position="279"/>
        <end position="297"/>
    </location>
</feature>
<comment type="similarity">
    <text evidence="2 17">Belongs to the cation transport ATPase (P-type) (TC 3.A.3) family. Type IB subfamily.</text>
</comment>
<dbReference type="InterPro" id="IPR044492">
    <property type="entry name" value="P_typ_ATPase_HD_dom"/>
</dbReference>
<dbReference type="Gene3D" id="2.70.150.10">
    <property type="entry name" value="Calcium-transporting ATPase, cytoplasmic transduction domain A"/>
    <property type="match status" value="1"/>
</dbReference>
<feature type="transmembrane region" description="Helical" evidence="17">
    <location>
        <begin position="475"/>
        <end position="492"/>
    </location>
</feature>
<dbReference type="FunFam" id="3.30.70.100:FF:000001">
    <property type="entry name" value="ATPase copper transporting beta"/>
    <property type="match status" value="1"/>
</dbReference>
<evidence type="ECO:0000256" key="15">
    <source>
        <dbReference type="ARBA" id="ARBA00023136"/>
    </source>
</evidence>
<evidence type="ECO:0000259" key="18">
    <source>
        <dbReference type="PROSITE" id="PS50846"/>
    </source>
</evidence>
<keyword evidence="5" id="KW-0597">Phosphoprotein</keyword>
<evidence type="ECO:0000256" key="6">
    <source>
        <dbReference type="ARBA" id="ARBA00022692"/>
    </source>
</evidence>
<dbReference type="SUPFAM" id="SSF81665">
    <property type="entry name" value="Calcium ATPase, transmembrane domain M"/>
    <property type="match status" value="1"/>
</dbReference>
<evidence type="ECO:0000256" key="1">
    <source>
        <dbReference type="ARBA" id="ARBA00004651"/>
    </source>
</evidence>
<comment type="subcellular location">
    <subcellularLocation>
        <location evidence="1">Cell membrane</location>
        <topology evidence="1">Multi-pass membrane protein</topology>
    </subcellularLocation>
</comment>
<dbReference type="Pfam" id="PF00403">
    <property type="entry name" value="HMA"/>
    <property type="match status" value="1"/>
</dbReference>
<dbReference type="Gene3D" id="3.40.50.1000">
    <property type="entry name" value="HAD superfamily/HAD-like"/>
    <property type="match status" value="1"/>
</dbReference>
<evidence type="ECO:0000256" key="13">
    <source>
        <dbReference type="ARBA" id="ARBA00023008"/>
    </source>
</evidence>
<dbReference type="SFLD" id="SFLDG00002">
    <property type="entry name" value="C1.7:_P-type_atpase_like"/>
    <property type="match status" value="1"/>
</dbReference>
<evidence type="ECO:0000256" key="7">
    <source>
        <dbReference type="ARBA" id="ARBA00022723"/>
    </source>
</evidence>
<keyword evidence="13" id="KW-0186">Copper</keyword>
<feature type="transmembrane region" description="Helical" evidence="17">
    <location>
        <begin position="215"/>
        <end position="237"/>
    </location>
</feature>
<comment type="caution">
    <text evidence="19">The sequence shown here is derived from an EMBL/GenBank/DDBJ whole genome shotgun (WGS) entry which is preliminary data.</text>
</comment>
<dbReference type="Gene3D" id="3.40.1110.10">
    <property type="entry name" value="Calcium-transporting ATPase, cytoplasmic domain N"/>
    <property type="match status" value="1"/>
</dbReference>
<keyword evidence="10 17" id="KW-0067">ATP-binding</keyword>
<keyword evidence="11" id="KW-1278">Translocase</keyword>
<dbReference type="SUPFAM" id="SSF55008">
    <property type="entry name" value="HMA, heavy metal-associated domain"/>
    <property type="match status" value="2"/>
</dbReference>
<dbReference type="InterPro" id="IPR017969">
    <property type="entry name" value="Heavy-metal-associated_CS"/>
</dbReference>
<dbReference type="NCBIfam" id="TIGR01494">
    <property type="entry name" value="ATPase_P-type"/>
    <property type="match status" value="2"/>
</dbReference>
<dbReference type="InterPro" id="IPR023214">
    <property type="entry name" value="HAD_sf"/>
</dbReference>
<dbReference type="InterPro" id="IPR018303">
    <property type="entry name" value="ATPase_P-typ_P_site"/>
</dbReference>
<dbReference type="SFLD" id="SFLDF00027">
    <property type="entry name" value="p-type_atpase"/>
    <property type="match status" value="1"/>
</dbReference>
<dbReference type="CDD" id="cd02094">
    <property type="entry name" value="P-type_ATPase_Cu-like"/>
    <property type="match status" value="1"/>
</dbReference>
<keyword evidence="17" id="KW-1003">Cell membrane</keyword>
<evidence type="ECO:0000256" key="8">
    <source>
        <dbReference type="ARBA" id="ARBA00022741"/>
    </source>
</evidence>
<dbReference type="CDD" id="cd00371">
    <property type="entry name" value="HMA"/>
    <property type="match status" value="1"/>
</dbReference>
<keyword evidence="9" id="KW-0187">Copper transport</keyword>
<dbReference type="AlphaFoldDB" id="A0A2R6XZI0"/>
<feature type="transmembrane region" description="Helical" evidence="17">
    <location>
        <begin position="444"/>
        <end position="463"/>
    </location>
</feature>
<dbReference type="PANTHER" id="PTHR43520">
    <property type="entry name" value="ATP7, ISOFORM B"/>
    <property type="match status" value="1"/>
</dbReference>
<evidence type="ECO:0000256" key="9">
    <source>
        <dbReference type="ARBA" id="ARBA00022796"/>
    </source>
</evidence>
<dbReference type="PROSITE" id="PS01229">
    <property type="entry name" value="COF_2"/>
    <property type="match status" value="1"/>
</dbReference>
<keyword evidence="4" id="KW-0813">Transport</keyword>
<feature type="transmembrane region" description="Helical" evidence="17">
    <location>
        <begin position="249"/>
        <end position="267"/>
    </location>
</feature>
<evidence type="ECO:0000256" key="4">
    <source>
        <dbReference type="ARBA" id="ARBA00022448"/>
    </source>
</evidence>
<dbReference type="PRINTS" id="PR00119">
    <property type="entry name" value="CATATPASE"/>
</dbReference>
<feature type="transmembrane region" description="Helical" evidence="17">
    <location>
        <begin position="843"/>
        <end position="863"/>
    </location>
</feature>
<dbReference type="InterPro" id="IPR059000">
    <property type="entry name" value="ATPase_P-type_domA"/>
</dbReference>
<dbReference type="SFLD" id="SFLDS00003">
    <property type="entry name" value="Haloacid_Dehalogenase"/>
    <property type="match status" value="1"/>
</dbReference>
<gene>
    <name evidence="19" type="ORF">BSOLF_1462</name>
</gene>
<name>A0A2R6XZI0_9BACL</name>
<accession>A0A2R6XZI0</accession>
<dbReference type="PROSITE" id="PS00154">
    <property type="entry name" value="ATPASE_E1_E2"/>
    <property type="match status" value="1"/>
</dbReference>
<evidence type="ECO:0000256" key="14">
    <source>
        <dbReference type="ARBA" id="ARBA00023065"/>
    </source>
</evidence>
<feature type="domain" description="HMA" evidence="18">
    <location>
        <begin position="23"/>
        <end position="89"/>
    </location>
</feature>
<feature type="domain" description="HMA" evidence="18">
    <location>
        <begin position="91"/>
        <end position="159"/>
    </location>
</feature>
<keyword evidence="14" id="KW-0406">Ion transport</keyword>
<dbReference type="PANTHER" id="PTHR43520:SF8">
    <property type="entry name" value="P-TYPE CU(+) TRANSPORTER"/>
    <property type="match status" value="1"/>
</dbReference>
<keyword evidence="6 17" id="KW-0812">Transmembrane</keyword>
<dbReference type="InterPro" id="IPR001757">
    <property type="entry name" value="P_typ_ATPase"/>
</dbReference>
<dbReference type="PROSITE" id="PS50846">
    <property type="entry name" value="HMA_2"/>
    <property type="match status" value="2"/>
</dbReference>
<evidence type="ECO:0000256" key="3">
    <source>
        <dbReference type="ARBA" id="ARBA00012517"/>
    </source>
</evidence>
<dbReference type="InterPro" id="IPR023299">
    <property type="entry name" value="ATPase_P-typ_cyto_dom_N"/>
</dbReference>
<evidence type="ECO:0000313" key="20">
    <source>
        <dbReference type="Proteomes" id="UP000244338"/>
    </source>
</evidence>
<evidence type="ECO:0000256" key="5">
    <source>
        <dbReference type="ARBA" id="ARBA00022553"/>
    </source>
</evidence>
<dbReference type="InterPro" id="IPR027256">
    <property type="entry name" value="P-typ_ATPase_IB"/>
</dbReference>